<accession>A0A2Z4GAU3</accession>
<dbReference type="InterPro" id="IPR047715">
    <property type="entry name" value="EboA_dom"/>
</dbReference>
<evidence type="ECO:0008006" key="3">
    <source>
        <dbReference type="Google" id="ProtNLM"/>
    </source>
</evidence>
<organism evidence="1 2">
    <name type="scientific">Arcticibacterium luteifluviistationis</name>
    <dbReference type="NCBI Taxonomy" id="1784714"/>
    <lineage>
        <taxon>Bacteria</taxon>
        <taxon>Pseudomonadati</taxon>
        <taxon>Bacteroidota</taxon>
        <taxon>Cytophagia</taxon>
        <taxon>Cytophagales</taxon>
        <taxon>Leadbetterellaceae</taxon>
        <taxon>Arcticibacterium</taxon>
    </lineage>
</organism>
<dbReference type="Proteomes" id="UP000249873">
    <property type="component" value="Chromosome"/>
</dbReference>
<proteinExistence type="predicted"/>
<gene>
    <name evidence="1" type="ORF">DJ013_08435</name>
</gene>
<evidence type="ECO:0000313" key="2">
    <source>
        <dbReference type="Proteomes" id="UP000249873"/>
    </source>
</evidence>
<reference evidence="1 2" key="1">
    <citation type="submission" date="2018-05" db="EMBL/GenBank/DDBJ databases">
        <title>Complete genome sequence of Arcticibacterium luteifluviistationis SM1504T, a cytophagaceae bacterium isolated from Arctic surface seawater.</title>
        <authorList>
            <person name="Li Y."/>
            <person name="Qin Q.-L."/>
        </authorList>
    </citation>
    <scope>NUCLEOTIDE SEQUENCE [LARGE SCALE GENOMIC DNA]</scope>
    <source>
        <strain evidence="1 2">SM1504</strain>
    </source>
</reference>
<dbReference type="EMBL" id="CP029480">
    <property type="protein sequence ID" value="AWV98198.1"/>
    <property type="molecule type" value="Genomic_DNA"/>
</dbReference>
<sequence length="286" mass="32847">MQQKGVTGIISLKEEVFKCCLNNLEEQSSLDWFKEKVQKLETNSSFFLAFGMVKRKVENGSVIISQGLKSKLQSINPAFSEEDWDLISFCRLAFLLQLNSPDNKEKIETLLASADIKEQVIIYRALQYLENAEDFKLNIIDGIRTNMIDVFDAIALENNYAFTYFSEDAWNHMVLKAIFMERPIYRIHGIDQRKNEKLAGILQDFVHERWAAGRVVTPELWRMISGFTTESIIEDLKKAVLNDTDLGKAAAQKVLENAGQNDWIKSQGLEPVKLTWEEIGKEIWEA</sequence>
<dbReference type="RefSeq" id="WP_111371310.1">
    <property type="nucleotide sequence ID" value="NZ_CP029480.1"/>
</dbReference>
<dbReference type="OrthoDB" id="325673at2"/>
<protein>
    <recommendedName>
        <fullName evidence="3">EboA domain-containing protein</fullName>
    </recommendedName>
</protein>
<dbReference type="NCBIfam" id="NF035938">
    <property type="entry name" value="EboA_domain"/>
    <property type="match status" value="1"/>
</dbReference>
<keyword evidence="2" id="KW-1185">Reference proteome</keyword>
<dbReference type="AlphaFoldDB" id="A0A2Z4GAU3"/>
<name>A0A2Z4GAU3_9BACT</name>
<evidence type="ECO:0000313" key="1">
    <source>
        <dbReference type="EMBL" id="AWV98198.1"/>
    </source>
</evidence>
<dbReference type="KEGG" id="als:DJ013_08435"/>